<evidence type="ECO:0000256" key="2">
    <source>
        <dbReference type="ARBA" id="ARBA00022723"/>
    </source>
</evidence>
<dbReference type="GO" id="GO:0019752">
    <property type="term" value="P:carboxylic acid metabolic process"/>
    <property type="evidence" value="ECO:0007669"/>
    <property type="project" value="UniProtKB-ARBA"/>
</dbReference>
<gene>
    <name evidence="4" type="ORF">GGQ98_001245</name>
</gene>
<dbReference type="InterPro" id="IPR011234">
    <property type="entry name" value="Fumarylacetoacetase-like_C"/>
</dbReference>
<organism evidence="4 5">
    <name type="scientific">Sphingosinicella soli</name>
    <dbReference type="NCBI Taxonomy" id="333708"/>
    <lineage>
        <taxon>Bacteria</taxon>
        <taxon>Pseudomonadati</taxon>
        <taxon>Pseudomonadota</taxon>
        <taxon>Alphaproteobacteria</taxon>
        <taxon>Sphingomonadales</taxon>
        <taxon>Sphingosinicellaceae</taxon>
        <taxon>Sphingosinicella</taxon>
    </lineage>
</organism>
<keyword evidence="2" id="KW-0479">Metal-binding</keyword>
<dbReference type="GO" id="GO:0046872">
    <property type="term" value="F:metal ion binding"/>
    <property type="evidence" value="ECO:0007669"/>
    <property type="project" value="UniProtKB-KW"/>
</dbReference>
<dbReference type="Gene3D" id="3.90.850.10">
    <property type="entry name" value="Fumarylacetoacetase-like, C-terminal domain"/>
    <property type="match status" value="1"/>
</dbReference>
<proteinExistence type="inferred from homology"/>
<dbReference type="Pfam" id="PF01557">
    <property type="entry name" value="FAA_hydrolase"/>
    <property type="match status" value="1"/>
</dbReference>
<dbReference type="AlphaFoldDB" id="A0A7W7B086"/>
<protein>
    <submittedName>
        <fullName evidence="4">2-keto-4-pentenoate hydratase/2-oxohepta-3-ene-1,7-dioic acid hydratase in catechol pathway</fullName>
    </submittedName>
</protein>
<accession>A0A7W7B086</accession>
<dbReference type="InterPro" id="IPR051121">
    <property type="entry name" value="FAH"/>
</dbReference>
<reference evidence="4 5" key="1">
    <citation type="submission" date="2020-08" db="EMBL/GenBank/DDBJ databases">
        <title>Genomic Encyclopedia of Type Strains, Phase IV (KMG-IV): sequencing the most valuable type-strain genomes for metagenomic binning, comparative biology and taxonomic classification.</title>
        <authorList>
            <person name="Goeker M."/>
        </authorList>
    </citation>
    <scope>NUCLEOTIDE SEQUENCE [LARGE SCALE GENOMIC DNA]</scope>
    <source>
        <strain evidence="4 5">DSM 17328</strain>
    </source>
</reference>
<dbReference type="RefSeq" id="WP_184066668.1">
    <property type="nucleotide sequence ID" value="NZ_JACHNZ010000011.1"/>
</dbReference>
<dbReference type="InterPro" id="IPR036663">
    <property type="entry name" value="Fumarylacetoacetase_C_sf"/>
</dbReference>
<sequence>MKIASFSIDGGHRQLGLVEDSGLIALTRHLPGAPADMIALIEAWDTLRPELEALAGTAPDHKLPDVTLHAPLTRPDKIMGIGLNYADHAAEAKMELPEEQLWFSKQATCIADPYGPIQLPKVSDKLDYEAELVFVIGKPIRHASLQQARDAIFGYCVGNDVSVRDWQFKTSQFNLGKSFDSHAPFGPWIVTADSIDPHDLAIRCYVNGEERQSSNTHHFIFDCYDQVAYLSQVMTLLPGDVFFTGTPSGVGAVMQPPKWLADGDVVRVEIDGIGAIENVVRPE</sequence>
<feature type="domain" description="Fumarylacetoacetase-like C-terminal" evidence="3">
    <location>
        <begin position="77"/>
        <end position="281"/>
    </location>
</feature>
<dbReference type="Proteomes" id="UP000566324">
    <property type="component" value="Unassembled WGS sequence"/>
</dbReference>
<comment type="similarity">
    <text evidence="1">Belongs to the FAH family.</text>
</comment>
<evidence type="ECO:0000259" key="3">
    <source>
        <dbReference type="Pfam" id="PF01557"/>
    </source>
</evidence>
<dbReference type="PANTHER" id="PTHR42796:SF4">
    <property type="entry name" value="FUMARYLACETOACETATE HYDROLASE DOMAIN-CONTAINING PROTEIN 2A"/>
    <property type="match status" value="1"/>
</dbReference>
<evidence type="ECO:0000313" key="5">
    <source>
        <dbReference type="Proteomes" id="UP000566324"/>
    </source>
</evidence>
<evidence type="ECO:0000256" key="1">
    <source>
        <dbReference type="ARBA" id="ARBA00010211"/>
    </source>
</evidence>
<dbReference type="EMBL" id="JACHNZ010000011">
    <property type="protein sequence ID" value="MBB4631633.1"/>
    <property type="molecule type" value="Genomic_DNA"/>
</dbReference>
<dbReference type="GO" id="GO:0016853">
    <property type="term" value="F:isomerase activity"/>
    <property type="evidence" value="ECO:0007669"/>
    <property type="project" value="UniProtKB-ARBA"/>
</dbReference>
<dbReference type="FunFam" id="3.90.850.10:FF:000002">
    <property type="entry name" value="2-hydroxyhepta-2,4-diene-1,7-dioate isomerase"/>
    <property type="match status" value="1"/>
</dbReference>
<name>A0A7W7B086_9SPHN</name>
<dbReference type="SUPFAM" id="SSF56529">
    <property type="entry name" value="FAH"/>
    <property type="match status" value="1"/>
</dbReference>
<comment type="caution">
    <text evidence="4">The sequence shown here is derived from an EMBL/GenBank/DDBJ whole genome shotgun (WGS) entry which is preliminary data.</text>
</comment>
<evidence type="ECO:0000313" key="4">
    <source>
        <dbReference type="EMBL" id="MBB4631633.1"/>
    </source>
</evidence>
<dbReference type="PANTHER" id="PTHR42796">
    <property type="entry name" value="FUMARYLACETOACETATE HYDROLASE DOMAIN-CONTAINING PROTEIN 2A-RELATED"/>
    <property type="match status" value="1"/>
</dbReference>
<keyword evidence="5" id="KW-1185">Reference proteome</keyword>